<keyword evidence="3" id="KW-1185">Reference proteome</keyword>
<gene>
    <name evidence="2" type="ORF">NDU88_006800</name>
</gene>
<feature type="region of interest" description="Disordered" evidence="1">
    <location>
        <begin position="1"/>
        <end position="46"/>
    </location>
</feature>
<reference evidence="2" key="1">
    <citation type="journal article" date="2022" name="bioRxiv">
        <title>Sequencing and chromosome-scale assembly of the giantPleurodeles waltlgenome.</title>
        <authorList>
            <person name="Brown T."/>
            <person name="Elewa A."/>
            <person name="Iarovenko S."/>
            <person name="Subramanian E."/>
            <person name="Araus A.J."/>
            <person name="Petzold A."/>
            <person name="Susuki M."/>
            <person name="Suzuki K.-i.T."/>
            <person name="Hayashi T."/>
            <person name="Toyoda A."/>
            <person name="Oliveira C."/>
            <person name="Osipova E."/>
            <person name="Leigh N.D."/>
            <person name="Simon A."/>
            <person name="Yun M.H."/>
        </authorList>
    </citation>
    <scope>NUCLEOTIDE SEQUENCE</scope>
    <source>
        <strain evidence="2">20211129_DDA</strain>
        <tissue evidence="2">Liver</tissue>
    </source>
</reference>
<dbReference type="EMBL" id="JANPWB010000013">
    <property type="protein sequence ID" value="KAJ1109439.1"/>
    <property type="molecule type" value="Genomic_DNA"/>
</dbReference>
<proteinExistence type="predicted"/>
<sequence length="75" mass="8057">MGTHAAGQNIKTGATRNSWEEASGPGVLASGARNPEARYRPTRNRKRTKPFAILGLVVIEKNKLKIKVGLGTTTI</sequence>
<dbReference type="Proteomes" id="UP001066276">
    <property type="component" value="Chromosome 9"/>
</dbReference>
<evidence type="ECO:0000256" key="1">
    <source>
        <dbReference type="SAM" id="MobiDB-lite"/>
    </source>
</evidence>
<accession>A0AAV7N1X5</accession>
<name>A0AAV7N1X5_PLEWA</name>
<comment type="caution">
    <text evidence="2">The sequence shown here is derived from an EMBL/GenBank/DDBJ whole genome shotgun (WGS) entry which is preliminary data.</text>
</comment>
<evidence type="ECO:0000313" key="2">
    <source>
        <dbReference type="EMBL" id="KAJ1109439.1"/>
    </source>
</evidence>
<protein>
    <submittedName>
        <fullName evidence="2">Uncharacterized protein</fullName>
    </submittedName>
</protein>
<evidence type="ECO:0000313" key="3">
    <source>
        <dbReference type="Proteomes" id="UP001066276"/>
    </source>
</evidence>
<organism evidence="2 3">
    <name type="scientific">Pleurodeles waltl</name>
    <name type="common">Iberian ribbed newt</name>
    <dbReference type="NCBI Taxonomy" id="8319"/>
    <lineage>
        <taxon>Eukaryota</taxon>
        <taxon>Metazoa</taxon>
        <taxon>Chordata</taxon>
        <taxon>Craniata</taxon>
        <taxon>Vertebrata</taxon>
        <taxon>Euteleostomi</taxon>
        <taxon>Amphibia</taxon>
        <taxon>Batrachia</taxon>
        <taxon>Caudata</taxon>
        <taxon>Salamandroidea</taxon>
        <taxon>Salamandridae</taxon>
        <taxon>Pleurodelinae</taxon>
        <taxon>Pleurodeles</taxon>
    </lineage>
</organism>
<dbReference type="AlphaFoldDB" id="A0AAV7N1X5"/>